<dbReference type="AlphaFoldDB" id="A0AAE9YVG3"/>
<proteinExistence type="predicted"/>
<dbReference type="Proteomes" id="UP000032568">
    <property type="component" value="Chromosome"/>
</dbReference>
<dbReference type="InterPro" id="IPR009593">
    <property type="entry name" value="DUF1203"/>
</dbReference>
<dbReference type="PIRSF" id="PIRSF034110">
    <property type="entry name" value="DUF1203"/>
    <property type="match status" value="1"/>
</dbReference>
<dbReference type="RefSeq" id="WP_044831254.1">
    <property type="nucleotide sequence ID" value="NZ_CP059735.1"/>
</dbReference>
<accession>A0AAE9YVG3</accession>
<organism evidence="1 2">
    <name type="scientific">Thalassomonas actiniarum</name>
    <dbReference type="NCBI Taxonomy" id="485447"/>
    <lineage>
        <taxon>Bacteria</taxon>
        <taxon>Pseudomonadati</taxon>
        <taxon>Pseudomonadota</taxon>
        <taxon>Gammaproteobacteria</taxon>
        <taxon>Alteromonadales</taxon>
        <taxon>Colwelliaceae</taxon>
        <taxon>Thalassomonas</taxon>
    </lineage>
</organism>
<name>A0AAE9YVG3_9GAMM</name>
<gene>
    <name evidence="1" type="ORF">SG35_012120</name>
</gene>
<reference evidence="1 2" key="1">
    <citation type="journal article" date="2015" name="Genome Announc.">
        <title>Draft Genome Sequences of Marine Isolates of Thalassomonas viridans and Thalassomonas actiniarum.</title>
        <authorList>
            <person name="Olonade I."/>
            <person name="van Zyl L.J."/>
            <person name="Trindade M."/>
        </authorList>
    </citation>
    <scope>NUCLEOTIDE SEQUENCE [LARGE SCALE GENOMIC DNA]</scope>
    <source>
        <strain evidence="1 2">A5K-106</strain>
    </source>
</reference>
<keyword evidence="2" id="KW-1185">Reference proteome</keyword>
<evidence type="ECO:0000313" key="2">
    <source>
        <dbReference type="Proteomes" id="UP000032568"/>
    </source>
</evidence>
<dbReference type="Pfam" id="PF06718">
    <property type="entry name" value="DUF1203"/>
    <property type="match status" value="1"/>
</dbReference>
<dbReference type="KEGG" id="tact:SG35_012120"/>
<dbReference type="EMBL" id="CP059735">
    <property type="protein sequence ID" value="WDE01312.1"/>
    <property type="molecule type" value="Genomic_DNA"/>
</dbReference>
<protein>
    <submittedName>
        <fullName evidence="1">DUF1203 domain-containing protein</fullName>
    </submittedName>
</protein>
<reference evidence="1 2" key="2">
    <citation type="journal article" date="2022" name="Mar. Drugs">
        <title>Bioassay-Guided Fractionation Leads to the Detection of Cholic Acid Generated by the Rare Thalassomonas sp.</title>
        <authorList>
            <person name="Pheiffer F."/>
            <person name="Schneider Y.K."/>
            <person name="Hansen E.H."/>
            <person name="Andersen J.H."/>
            <person name="Isaksson J."/>
            <person name="Busche T."/>
            <person name="R C."/>
            <person name="Kalinowski J."/>
            <person name="Zyl L.V."/>
            <person name="Trindade M."/>
        </authorList>
    </citation>
    <scope>NUCLEOTIDE SEQUENCE [LARGE SCALE GENOMIC DNA]</scope>
    <source>
        <strain evidence="1 2">A5K-106</strain>
    </source>
</reference>
<sequence>MTLDFQITPVDIEAFQSVLTLAPEALASAHAKVLDVDEHPGYPCRVSLIEAKVGEQVLVLPYNHHDVDSPYRASGPVFVRLNAQTHLPAINEIPEVVQHRLLSLRAYNSEHIMIDAIVIPGRELKAAIETMFAREQVNYLHIHNANPGCFSCAVQRVNHKQ</sequence>
<evidence type="ECO:0000313" key="1">
    <source>
        <dbReference type="EMBL" id="WDE01312.1"/>
    </source>
</evidence>